<accession>A0A495PTA4</accession>
<organism evidence="1 2">
    <name type="scientific">Gillisia mitskevichiae</name>
    <dbReference type="NCBI Taxonomy" id="270921"/>
    <lineage>
        <taxon>Bacteria</taxon>
        <taxon>Pseudomonadati</taxon>
        <taxon>Bacteroidota</taxon>
        <taxon>Flavobacteriia</taxon>
        <taxon>Flavobacteriales</taxon>
        <taxon>Flavobacteriaceae</taxon>
        <taxon>Gillisia</taxon>
    </lineage>
</organism>
<reference evidence="1 2" key="1">
    <citation type="submission" date="2018-10" db="EMBL/GenBank/DDBJ databases">
        <title>Genomic Encyclopedia of Archaeal and Bacterial Type Strains, Phase II (KMG-II): from individual species to whole genera.</title>
        <authorList>
            <person name="Goeker M."/>
        </authorList>
    </citation>
    <scope>NUCLEOTIDE SEQUENCE [LARGE SCALE GENOMIC DNA]</scope>
    <source>
        <strain evidence="1 2">DSM 19839</strain>
    </source>
</reference>
<dbReference type="AlphaFoldDB" id="A0A495PTA4"/>
<sequence>MASKRLLKRDVNYVMGDIIEAAYIHQLADPKQDPKQTEAIVDEAIVAFDGLIAKINQKNVEDKKKHFKGIEKELETKANALVEKINKL</sequence>
<name>A0A495PTA4_9FLAO</name>
<evidence type="ECO:0000313" key="1">
    <source>
        <dbReference type="EMBL" id="RKS53853.1"/>
    </source>
</evidence>
<dbReference type="Proteomes" id="UP000276282">
    <property type="component" value="Unassembled WGS sequence"/>
</dbReference>
<gene>
    <name evidence="1" type="ORF">BC962_2113</name>
</gene>
<dbReference type="RefSeq" id="WP_121345923.1">
    <property type="nucleotide sequence ID" value="NZ_RBLG01000002.1"/>
</dbReference>
<dbReference type="OrthoDB" id="1121857at2"/>
<evidence type="ECO:0000313" key="2">
    <source>
        <dbReference type="Proteomes" id="UP000276282"/>
    </source>
</evidence>
<protein>
    <submittedName>
        <fullName evidence="1">Uncharacterized protein</fullName>
    </submittedName>
</protein>
<dbReference type="EMBL" id="RBLG01000002">
    <property type="protein sequence ID" value="RKS53853.1"/>
    <property type="molecule type" value="Genomic_DNA"/>
</dbReference>
<keyword evidence="2" id="KW-1185">Reference proteome</keyword>
<proteinExistence type="predicted"/>
<comment type="caution">
    <text evidence="1">The sequence shown here is derived from an EMBL/GenBank/DDBJ whole genome shotgun (WGS) entry which is preliminary data.</text>
</comment>